<feature type="domain" description="Nephrocystin 3-like N-terminal" evidence="5">
    <location>
        <begin position="297"/>
        <end position="457"/>
    </location>
</feature>
<gene>
    <name evidence="6" type="ORF">D6C78_07868</name>
</gene>
<dbReference type="SUPFAM" id="SSF52540">
    <property type="entry name" value="P-loop containing nucleoside triphosphate hydrolases"/>
    <property type="match status" value="1"/>
</dbReference>
<evidence type="ECO:0008006" key="8">
    <source>
        <dbReference type="Google" id="ProtNLM"/>
    </source>
</evidence>
<dbReference type="Gene3D" id="3.40.50.300">
    <property type="entry name" value="P-loop containing nucleotide triphosphate hydrolases"/>
    <property type="match status" value="1"/>
</dbReference>
<evidence type="ECO:0000259" key="4">
    <source>
        <dbReference type="Pfam" id="PF24809"/>
    </source>
</evidence>
<feature type="domain" description="GPI inositol-deacylase winged helix" evidence="3">
    <location>
        <begin position="571"/>
        <end position="654"/>
    </location>
</feature>
<sequence>MLSLIRSRSSQSPAPPKVATTDALNDALKSFQSTLDPEQKIKLEAIKAVPDALTVAKLTHQLDEENSKRKSPCVAARVAQLLDAIQQFSGIVDTFVSSHPQVAALVWGSVKLVLQIASNFTTYFDKLSALLMTIGKMCPRFHDFQSLYGNSTSMQKALCDFYAVVVRCCEQAIIVTRRSGYMQLIKAVTGSFESDFGHLLTQVRNSSEEVNEAIRLAEAKLGHRERQLQDSERGAAERYRLGGIMHRQQWAKAEAERLEHMQLERCRIQQASMLAELSSFDHKTALRRAQIQRHGSTGQWLVHTQQFTAWVAGNKLQTLWCTGKLGSGKTILTAYAVEHLSAQCSQTTAKVVYFFCQYENEMSLQATTILRSIIRQLLDQDAILFKMNELSVKVLLEHNPLNMARLEALLLSVISNIGNTVVIIDGLDECSAKQMKLILRTLRNIQLHSPSRLKLYLAGDDRVTGLVKDYIQLDYTIQTQSAEASSDMEELIRQLVLTKQENGDLKVGNIHLYEQIVETLSKGAQGMILWVKLQLEEVCLQKTDESIKETLTQLPKDLFETYNRLLSRIVGEGSKDLCIKVFRWTAAVKRPLTLEELREAIAVQPTQPCFQPERMINDIKAIPRWCHGLVTLDELDGVVQFTHSSIKDFLCSTNNQRSILQGFNFALMDADQELGDTCVTYLNFNDFRTQLTNGHKSPGMIDPMSITHQALKQSPGVVSSLARRVLADGNRPASVSTALVSSHGNSEQIGRTAMPPEYFLRAYASTYWLHHSRSFHQDRPAMWRLWKRLVSEEFEIDGTAKDGSLVMSRSCLAGLSLINFTITYQHHAMILQLCRPQIVWTRSDLDMALLLALQHNCIPFVEPLLESKAYPNRSNWLLDALLESENLELIESLILSSHEWIHDLETVALSACLECMIIYGSLQAVSACIQAGANAMELSPFDWLADTPPGVSKPGATGSKMSKLASKSPGDLTQSPDTARTRLSTMELAIRLCRADIVKLLCAQDLRIQTKPQVFFGCAVSFSNADTLKVLLDTGTLVDYASGHECNLLHLAVQRIGRRVSSTTGLSCGDGYPSKAPLMNYALGISQPWDHVPMIEVLLDAAIKIKIDLNIKDLSGNTPIDYAPSRRTRKEIKDMLAESERKAFFKSDEKFPLPIDFSDSEFMQS</sequence>
<evidence type="ECO:0000256" key="2">
    <source>
        <dbReference type="SAM" id="MobiDB-lite"/>
    </source>
</evidence>
<reference evidence="6 7" key="1">
    <citation type="submission" date="2018-10" db="EMBL/GenBank/DDBJ databases">
        <title>Fifty Aureobasidium pullulans genomes reveal a recombining polyextremotolerant generalist.</title>
        <authorList>
            <person name="Gostincar C."/>
            <person name="Turk M."/>
            <person name="Zajc J."/>
            <person name="Gunde-Cimerman N."/>
        </authorList>
    </citation>
    <scope>NUCLEOTIDE SEQUENCE [LARGE SCALE GENOMIC DNA]</scope>
    <source>
        <strain evidence="6 7">EXF-1645</strain>
    </source>
</reference>
<comment type="caution">
    <text evidence="6">The sequence shown here is derived from an EMBL/GenBank/DDBJ whole genome shotgun (WGS) entry which is preliminary data.</text>
</comment>
<dbReference type="AlphaFoldDB" id="A0A4T0BGU4"/>
<evidence type="ECO:0000259" key="3">
    <source>
        <dbReference type="Pfam" id="PF22939"/>
    </source>
</evidence>
<accession>A0A4T0BGU4</accession>
<dbReference type="Gene3D" id="1.25.40.20">
    <property type="entry name" value="Ankyrin repeat-containing domain"/>
    <property type="match status" value="1"/>
</dbReference>
<feature type="domain" description="DUF7708" evidence="4">
    <location>
        <begin position="79"/>
        <end position="216"/>
    </location>
</feature>
<dbReference type="PANTHER" id="PTHR10039:SF10">
    <property type="entry name" value="NACHT DOMAIN-CONTAINING PROTEIN"/>
    <property type="match status" value="1"/>
</dbReference>
<name>A0A4T0BGU4_AURPU</name>
<evidence type="ECO:0000256" key="1">
    <source>
        <dbReference type="ARBA" id="ARBA00022737"/>
    </source>
</evidence>
<dbReference type="InterPro" id="IPR056125">
    <property type="entry name" value="DUF7708"/>
</dbReference>
<dbReference type="SUPFAM" id="SSF48403">
    <property type="entry name" value="Ankyrin repeat"/>
    <property type="match status" value="1"/>
</dbReference>
<dbReference type="InterPro" id="IPR056884">
    <property type="entry name" value="NPHP3-like_N"/>
</dbReference>
<evidence type="ECO:0000259" key="5">
    <source>
        <dbReference type="Pfam" id="PF24883"/>
    </source>
</evidence>
<dbReference type="PANTHER" id="PTHR10039">
    <property type="entry name" value="AMELOGENIN"/>
    <property type="match status" value="1"/>
</dbReference>
<dbReference type="Pfam" id="PF24809">
    <property type="entry name" value="DUF7708"/>
    <property type="match status" value="1"/>
</dbReference>
<organism evidence="6 7">
    <name type="scientific">Aureobasidium pullulans</name>
    <name type="common">Black yeast</name>
    <name type="synonym">Pullularia pullulans</name>
    <dbReference type="NCBI Taxonomy" id="5580"/>
    <lineage>
        <taxon>Eukaryota</taxon>
        <taxon>Fungi</taxon>
        <taxon>Dikarya</taxon>
        <taxon>Ascomycota</taxon>
        <taxon>Pezizomycotina</taxon>
        <taxon>Dothideomycetes</taxon>
        <taxon>Dothideomycetidae</taxon>
        <taxon>Dothideales</taxon>
        <taxon>Saccotheciaceae</taxon>
        <taxon>Aureobasidium</taxon>
    </lineage>
</organism>
<dbReference type="InterPro" id="IPR036770">
    <property type="entry name" value="Ankyrin_rpt-contain_sf"/>
</dbReference>
<proteinExistence type="predicted"/>
<dbReference type="InterPro" id="IPR054471">
    <property type="entry name" value="GPIID_WHD"/>
</dbReference>
<dbReference type="InterPro" id="IPR027417">
    <property type="entry name" value="P-loop_NTPase"/>
</dbReference>
<evidence type="ECO:0000313" key="6">
    <source>
        <dbReference type="EMBL" id="TIA32978.1"/>
    </source>
</evidence>
<dbReference type="Pfam" id="PF22939">
    <property type="entry name" value="WHD_GPIID"/>
    <property type="match status" value="1"/>
</dbReference>
<protein>
    <recommendedName>
        <fullName evidence="8">NACHT domain-containing protein</fullName>
    </recommendedName>
</protein>
<keyword evidence="1" id="KW-0677">Repeat</keyword>
<dbReference type="Proteomes" id="UP000308724">
    <property type="component" value="Unassembled WGS sequence"/>
</dbReference>
<evidence type="ECO:0000313" key="7">
    <source>
        <dbReference type="Proteomes" id="UP000308724"/>
    </source>
</evidence>
<feature type="region of interest" description="Disordered" evidence="2">
    <location>
        <begin position="952"/>
        <end position="978"/>
    </location>
</feature>
<dbReference type="EMBL" id="QZBZ01000214">
    <property type="protein sequence ID" value="TIA32978.1"/>
    <property type="molecule type" value="Genomic_DNA"/>
</dbReference>
<dbReference type="Pfam" id="PF24883">
    <property type="entry name" value="NPHP3_N"/>
    <property type="match status" value="1"/>
</dbReference>